<dbReference type="GO" id="GO:0004674">
    <property type="term" value="F:protein serine/threonine kinase activity"/>
    <property type="evidence" value="ECO:0007669"/>
    <property type="project" value="UniProtKB-KW"/>
</dbReference>
<feature type="domain" description="PB1" evidence="13">
    <location>
        <begin position="6"/>
        <end position="82"/>
    </location>
</feature>
<dbReference type="EC" id="2.7.12.2" evidence="7"/>
<comment type="catalytic activity">
    <reaction evidence="9">
        <text>L-threonyl-[protein] + ATP = O-phospho-L-threonyl-[protein] + ADP + H(+)</text>
        <dbReference type="Rhea" id="RHEA:46608"/>
        <dbReference type="Rhea" id="RHEA-COMP:11060"/>
        <dbReference type="Rhea" id="RHEA-COMP:11605"/>
        <dbReference type="ChEBI" id="CHEBI:15378"/>
        <dbReference type="ChEBI" id="CHEBI:30013"/>
        <dbReference type="ChEBI" id="CHEBI:30616"/>
        <dbReference type="ChEBI" id="CHEBI:61977"/>
        <dbReference type="ChEBI" id="CHEBI:456216"/>
        <dbReference type="EC" id="2.7.12.2"/>
    </reaction>
</comment>
<keyword evidence="1" id="KW-0723">Serine/threonine-protein kinase</keyword>
<evidence type="ECO:0000256" key="6">
    <source>
        <dbReference type="ARBA" id="ARBA00038035"/>
    </source>
</evidence>
<evidence type="ECO:0000256" key="10">
    <source>
        <dbReference type="ARBA" id="ARBA00051693"/>
    </source>
</evidence>
<evidence type="ECO:0000256" key="1">
    <source>
        <dbReference type="ARBA" id="ARBA00022527"/>
    </source>
</evidence>
<dbReference type="SMR" id="A0A0C5PRM1"/>
<dbReference type="InterPro" id="IPR053793">
    <property type="entry name" value="PB1-like"/>
</dbReference>
<evidence type="ECO:0000256" key="7">
    <source>
        <dbReference type="ARBA" id="ARBA00038999"/>
    </source>
</evidence>
<keyword evidence="5" id="KW-0067">ATP-binding</keyword>
<dbReference type="PROSITE" id="PS50011">
    <property type="entry name" value="PROTEIN_KINASE_DOM"/>
    <property type="match status" value="1"/>
</dbReference>
<feature type="region of interest" description="Disordered" evidence="11">
    <location>
        <begin position="132"/>
        <end position="181"/>
    </location>
</feature>
<evidence type="ECO:0000256" key="2">
    <source>
        <dbReference type="ARBA" id="ARBA00022679"/>
    </source>
</evidence>
<dbReference type="InterPro" id="IPR008271">
    <property type="entry name" value="Ser/Thr_kinase_AS"/>
</dbReference>
<dbReference type="SMART" id="SM00666">
    <property type="entry name" value="PB1"/>
    <property type="match status" value="1"/>
</dbReference>
<keyword evidence="3" id="KW-0547">Nucleotide-binding</keyword>
<comment type="catalytic activity">
    <reaction evidence="10">
        <text>L-tyrosyl-[protein] + ATP = O-phospho-L-tyrosyl-[protein] + ADP + H(+)</text>
        <dbReference type="Rhea" id="RHEA:10596"/>
        <dbReference type="Rhea" id="RHEA-COMP:10136"/>
        <dbReference type="Rhea" id="RHEA-COMP:20101"/>
        <dbReference type="ChEBI" id="CHEBI:15378"/>
        <dbReference type="ChEBI" id="CHEBI:30616"/>
        <dbReference type="ChEBI" id="CHEBI:46858"/>
        <dbReference type="ChEBI" id="CHEBI:61978"/>
        <dbReference type="ChEBI" id="CHEBI:456216"/>
        <dbReference type="EC" id="2.7.12.2"/>
    </reaction>
</comment>
<dbReference type="Gene3D" id="3.30.200.20">
    <property type="entry name" value="Phosphorylase Kinase, domain 1"/>
    <property type="match status" value="1"/>
</dbReference>
<dbReference type="GO" id="GO:0005524">
    <property type="term" value="F:ATP binding"/>
    <property type="evidence" value="ECO:0007669"/>
    <property type="project" value="UniProtKB-KW"/>
</dbReference>
<dbReference type="AlphaFoldDB" id="A0A0C5PRM1"/>
<dbReference type="PANTHER" id="PTHR48013:SF9">
    <property type="entry name" value="DUAL SPECIFICITY MITOGEN-ACTIVATED PROTEIN KINASE KINASE 5"/>
    <property type="match status" value="1"/>
</dbReference>
<accession>A0A0C5PRM1</accession>
<name>A0A0C5PRM1_MYTGA</name>
<dbReference type="PROSITE" id="PS51745">
    <property type="entry name" value="PB1"/>
    <property type="match status" value="1"/>
</dbReference>
<protein>
    <recommendedName>
        <fullName evidence="7">mitogen-activated protein kinase kinase</fullName>
        <ecNumber evidence="7">2.7.12.2</ecNumber>
    </recommendedName>
</protein>
<keyword evidence="2" id="KW-0808">Transferase</keyword>
<dbReference type="PROSITE" id="PS00108">
    <property type="entry name" value="PROTEIN_KINASE_ST"/>
    <property type="match status" value="1"/>
</dbReference>
<dbReference type="InterPro" id="IPR000270">
    <property type="entry name" value="PB1_dom"/>
</dbReference>
<organism evidence="14">
    <name type="scientific">Mytilus galloprovincialis</name>
    <name type="common">Mediterranean mussel</name>
    <dbReference type="NCBI Taxonomy" id="29158"/>
    <lineage>
        <taxon>Eukaryota</taxon>
        <taxon>Metazoa</taxon>
        <taxon>Spiralia</taxon>
        <taxon>Lophotrochozoa</taxon>
        <taxon>Mollusca</taxon>
        <taxon>Bivalvia</taxon>
        <taxon>Autobranchia</taxon>
        <taxon>Pteriomorphia</taxon>
        <taxon>Mytilida</taxon>
        <taxon>Mytiloidea</taxon>
        <taxon>Mytilidae</taxon>
        <taxon>Mytilinae</taxon>
        <taxon>Mytilus</taxon>
    </lineage>
</organism>
<dbReference type="SUPFAM" id="SSF56112">
    <property type="entry name" value="Protein kinase-like (PK-like)"/>
    <property type="match status" value="1"/>
</dbReference>
<comment type="similarity">
    <text evidence="6">Belongs to the protein kinase superfamily. STE Ser/Thr protein kinase family. MAP kinase kinase subfamily.</text>
</comment>
<comment type="catalytic activity">
    <reaction evidence="8">
        <text>L-seryl-[protein] + ATP = O-phospho-L-seryl-[protein] + ADP + H(+)</text>
        <dbReference type="Rhea" id="RHEA:17989"/>
        <dbReference type="Rhea" id="RHEA-COMP:9863"/>
        <dbReference type="Rhea" id="RHEA-COMP:11604"/>
        <dbReference type="ChEBI" id="CHEBI:15378"/>
        <dbReference type="ChEBI" id="CHEBI:29999"/>
        <dbReference type="ChEBI" id="CHEBI:30616"/>
        <dbReference type="ChEBI" id="CHEBI:83421"/>
        <dbReference type="ChEBI" id="CHEBI:456216"/>
        <dbReference type="EC" id="2.7.12.2"/>
    </reaction>
</comment>
<dbReference type="PANTHER" id="PTHR48013">
    <property type="entry name" value="DUAL SPECIFICITY MITOGEN-ACTIVATED PROTEIN KINASE KINASE 5-RELATED"/>
    <property type="match status" value="1"/>
</dbReference>
<evidence type="ECO:0000256" key="3">
    <source>
        <dbReference type="ARBA" id="ARBA00022741"/>
    </source>
</evidence>
<dbReference type="EMBL" id="KP713436">
    <property type="protein sequence ID" value="AJQ21547.1"/>
    <property type="molecule type" value="mRNA"/>
</dbReference>
<dbReference type="Pfam" id="PF00069">
    <property type="entry name" value="Pkinase"/>
    <property type="match status" value="1"/>
</dbReference>
<dbReference type="GO" id="GO:0004708">
    <property type="term" value="F:MAP kinase kinase activity"/>
    <property type="evidence" value="ECO:0007669"/>
    <property type="project" value="UniProtKB-EC"/>
</dbReference>
<dbReference type="FunFam" id="3.30.200.20:FF:000040">
    <property type="entry name" value="Dual specificity mitogen-activated protein kinase kinase"/>
    <property type="match status" value="1"/>
</dbReference>
<reference evidence="14" key="1">
    <citation type="journal article" date="2015" name="Fish Shellfish Immunol.">
        <title>An updated molecular basis for mussel immunity.</title>
        <authorList>
            <person name="Gerdol M."/>
            <person name="Venier P."/>
        </authorList>
    </citation>
    <scope>NUCLEOTIDE SEQUENCE</scope>
</reference>
<evidence type="ECO:0000259" key="12">
    <source>
        <dbReference type="PROSITE" id="PS50011"/>
    </source>
</evidence>
<evidence type="ECO:0000256" key="4">
    <source>
        <dbReference type="ARBA" id="ARBA00022777"/>
    </source>
</evidence>
<dbReference type="Gene3D" id="3.10.20.90">
    <property type="entry name" value="Phosphatidylinositol 3-kinase Catalytic Subunit, Chain A, domain 1"/>
    <property type="match status" value="1"/>
</dbReference>
<dbReference type="Gene3D" id="1.10.510.10">
    <property type="entry name" value="Transferase(Phosphotransferase) domain 1"/>
    <property type="match status" value="1"/>
</dbReference>
<evidence type="ECO:0000313" key="14">
    <source>
        <dbReference type="EMBL" id="AJQ21547.1"/>
    </source>
</evidence>
<sequence>MALQPTFTVRIRTEQEQDMDWMVQPDQITFNQALEVISRVLPQATITAFEYEDEDGDRITVRSDEEMKSMFQTYFNLLSDEDYARGLLPPLIIYPRVGKTPQNRNKFGLKIKTDKQSISKSSKPVLMISDIQKNNNPKKNCQSMDCGDSDTGRPPGQPLHPASVTHYDTVQPTGQFSQPAEVGHQPFNIRQNLHPTEMGHNPTNTGQALYPAGMGQGLHPAEVRPQPTNPTGMEHKLIRTSSDLRQLLATQVISEEDLQILNLIGKGNVGCVYRALHKPTQAIMAVKVMLLDVSTEEQSSILSELDILNKCNSPVIIGFYKAFFVENRISICTEFMDGGSLDKYGLIPEHILGRMAVSMVEGLCYMWALKILHRDIKPSNVLVNTQGQVKLCDFGVSVQLVKSIAKTYIGTNAYMAPERIRGEVYSHPAEVWSFGITLFELVQGRFPYDNMAVYNSPMALLNRITSEPTPRLPENEYSPDFIDFVSRCMQPIPSHRLKMEELSLHSFIQRHNDGNLAVTAAWIQTNLAQRQSIS</sequence>
<dbReference type="Pfam" id="PF00564">
    <property type="entry name" value="PB1"/>
    <property type="match status" value="1"/>
</dbReference>
<evidence type="ECO:0000256" key="8">
    <source>
        <dbReference type="ARBA" id="ARBA00049014"/>
    </source>
</evidence>
<evidence type="ECO:0000256" key="9">
    <source>
        <dbReference type="ARBA" id="ARBA00049299"/>
    </source>
</evidence>
<dbReference type="SUPFAM" id="SSF54277">
    <property type="entry name" value="CAD &amp; PB1 domains"/>
    <property type="match status" value="1"/>
</dbReference>
<dbReference type="InterPro" id="IPR000719">
    <property type="entry name" value="Prot_kinase_dom"/>
</dbReference>
<evidence type="ECO:0000256" key="5">
    <source>
        <dbReference type="ARBA" id="ARBA00022840"/>
    </source>
</evidence>
<feature type="domain" description="Protein kinase" evidence="12">
    <location>
        <begin position="258"/>
        <end position="508"/>
    </location>
</feature>
<proteinExistence type="evidence at transcript level"/>
<keyword evidence="4 14" id="KW-0418">Kinase</keyword>
<dbReference type="InterPro" id="IPR011009">
    <property type="entry name" value="Kinase-like_dom_sf"/>
</dbReference>
<dbReference type="SMART" id="SM00220">
    <property type="entry name" value="S_TKc"/>
    <property type="match status" value="1"/>
</dbReference>
<evidence type="ECO:0000256" key="11">
    <source>
        <dbReference type="SAM" id="MobiDB-lite"/>
    </source>
</evidence>
<feature type="compositionally biased region" description="Polar residues" evidence="11">
    <location>
        <begin position="166"/>
        <end position="178"/>
    </location>
</feature>
<feature type="compositionally biased region" description="Polar residues" evidence="11">
    <location>
        <begin position="132"/>
        <end position="143"/>
    </location>
</feature>
<evidence type="ECO:0000259" key="13">
    <source>
        <dbReference type="PROSITE" id="PS51745"/>
    </source>
</evidence>